<dbReference type="InterPro" id="IPR050093">
    <property type="entry name" value="ABC_SmlMolc_Importer"/>
</dbReference>
<dbReference type="SMART" id="SM00382">
    <property type="entry name" value="AAA"/>
    <property type="match status" value="1"/>
</dbReference>
<dbReference type="PANTHER" id="PTHR42781">
    <property type="entry name" value="SPERMIDINE/PUTRESCINE IMPORT ATP-BINDING PROTEIN POTA"/>
    <property type="match status" value="1"/>
</dbReference>
<comment type="caution">
    <text evidence="5">The sequence shown here is derived from an EMBL/GenBank/DDBJ whole genome shotgun (WGS) entry which is preliminary data.</text>
</comment>
<dbReference type="GO" id="GO:0043190">
    <property type="term" value="C:ATP-binding cassette (ABC) transporter complex"/>
    <property type="evidence" value="ECO:0007669"/>
    <property type="project" value="InterPro"/>
</dbReference>
<dbReference type="PROSITE" id="PS00211">
    <property type="entry name" value="ABC_TRANSPORTER_1"/>
    <property type="match status" value="1"/>
</dbReference>
<keyword evidence="2" id="KW-0547">Nucleotide-binding</keyword>
<dbReference type="AlphaFoldDB" id="A0A8J3UY41"/>
<dbReference type="Pfam" id="PF00005">
    <property type="entry name" value="ABC_tran"/>
    <property type="match status" value="1"/>
</dbReference>
<evidence type="ECO:0000256" key="3">
    <source>
        <dbReference type="ARBA" id="ARBA00022840"/>
    </source>
</evidence>
<dbReference type="InterPro" id="IPR017871">
    <property type="entry name" value="ABC_transporter-like_CS"/>
</dbReference>
<dbReference type="SUPFAM" id="SSF52540">
    <property type="entry name" value="P-loop containing nucleoside triphosphate hydrolases"/>
    <property type="match status" value="1"/>
</dbReference>
<keyword evidence="3 5" id="KW-0067">ATP-binding</keyword>
<accession>A0A8J3UY41</accession>
<protein>
    <submittedName>
        <fullName evidence="5">ABC transporter ATP-binding protein</fullName>
    </submittedName>
</protein>
<dbReference type="InterPro" id="IPR027417">
    <property type="entry name" value="P-loop_NTPase"/>
</dbReference>
<dbReference type="PANTHER" id="PTHR42781:SF4">
    <property type="entry name" value="SPERMIDINE_PUTRESCINE IMPORT ATP-BINDING PROTEIN POTA"/>
    <property type="match status" value="1"/>
</dbReference>
<evidence type="ECO:0000256" key="1">
    <source>
        <dbReference type="ARBA" id="ARBA00022448"/>
    </source>
</evidence>
<dbReference type="GO" id="GO:0016887">
    <property type="term" value="F:ATP hydrolysis activity"/>
    <property type="evidence" value="ECO:0007669"/>
    <property type="project" value="InterPro"/>
</dbReference>
<evidence type="ECO:0000256" key="2">
    <source>
        <dbReference type="ARBA" id="ARBA00022741"/>
    </source>
</evidence>
<name>A0A8J3UY41_9ACTN</name>
<dbReference type="Pfam" id="PF08402">
    <property type="entry name" value="TOBE_2"/>
    <property type="match status" value="1"/>
</dbReference>
<keyword evidence="6" id="KW-1185">Reference proteome</keyword>
<keyword evidence="1" id="KW-0813">Transport</keyword>
<dbReference type="PROSITE" id="PS50893">
    <property type="entry name" value="ABC_TRANSPORTER_2"/>
    <property type="match status" value="1"/>
</dbReference>
<dbReference type="Proteomes" id="UP000605992">
    <property type="component" value="Unassembled WGS sequence"/>
</dbReference>
<sequence>MFSAMPDQAVSLRGLRKTFGSVEAVAGVDLDVADGEFFAMLGPSGSGKTTVLRMIAGFESPTEGVVELAGRDVTRLAPFERDVNTVFQDYALFPHMTVLQNVEYGLRVKRVAKAERRERAHDALRSVRLDGFDARRPAQLSGGQRQRVALARALVNRPRVLLLDEPLGALDLKLREEMQVELKAIQREVGITFLFVTHDQEEALTMSDRVAVFNHGRIEQVGTPAEIYERPATSFVAGFVGTSNLISGYAAPAVLGKEGTFSVRPEKLRVVLGDGEGAGPDEHEAAGTVSEVVYAGPATRFVVDLDAGGRLIALQQNLQVSSMDVLGLRGSRVRLVWHRRHEFAIADAPAPGIPREAAHS</sequence>
<dbReference type="GO" id="GO:0005524">
    <property type="term" value="F:ATP binding"/>
    <property type="evidence" value="ECO:0007669"/>
    <property type="project" value="UniProtKB-KW"/>
</dbReference>
<dbReference type="Gene3D" id="3.40.50.300">
    <property type="entry name" value="P-loop containing nucleotide triphosphate hydrolases"/>
    <property type="match status" value="1"/>
</dbReference>
<dbReference type="InterPro" id="IPR003593">
    <property type="entry name" value="AAA+_ATPase"/>
</dbReference>
<proteinExistence type="predicted"/>
<gene>
    <name evidence="5" type="ORF">Pth03_23870</name>
</gene>
<evidence type="ECO:0000313" key="5">
    <source>
        <dbReference type="EMBL" id="GII53998.1"/>
    </source>
</evidence>
<dbReference type="InterPro" id="IPR013611">
    <property type="entry name" value="Transp-assoc_OB_typ2"/>
</dbReference>
<dbReference type="SUPFAM" id="SSF50331">
    <property type="entry name" value="MOP-like"/>
    <property type="match status" value="1"/>
</dbReference>
<evidence type="ECO:0000313" key="6">
    <source>
        <dbReference type="Proteomes" id="UP000605992"/>
    </source>
</evidence>
<organism evidence="5 6">
    <name type="scientific">Planotetraspora thailandica</name>
    <dbReference type="NCBI Taxonomy" id="487172"/>
    <lineage>
        <taxon>Bacteria</taxon>
        <taxon>Bacillati</taxon>
        <taxon>Actinomycetota</taxon>
        <taxon>Actinomycetes</taxon>
        <taxon>Streptosporangiales</taxon>
        <taxon>Streptosporangiaceae</taxon>
        <taxon>Planotetraspora</taxon>
    </lineage>
</organism>
<reference evidence="5" key="1">
    <citation type="submission" date="2021-01" db="EMBL/GenBank/DDBJ databases">
        <title>Whole genome shotgun sequence of Planotetraspora thailandica NBRC 104271.</title>
        <authorList>
            <person name="Komaki H."/>
            <person name="Tamura T."/>
        </authorList>
    </citation>
    <scope>NUCLEOTIDE SEQUENCE</scope>
    <source>
        <strain evidence="5">NBRC 104271</strain>
    </source>
</reference>
<feature type="domain" description="ABC transporter" evidence="4">
    <location>
        <begin position="10"/>
        <end position="240"/>
    </location>
</feature>
<dbReference type="EMBL" id="BOOR01000012">
    <property type="protein sequence ID" value="GII53998.1"/>
    <property type="molecule type" value="Genomic_DNA"/>
</dbReference>
<dbReference type="InterPro" id="IPR008995">
    <property type="entry name" value="Mo/tungstate-bd_C_term_dom"/>
</dbReference>
<dbReference type="FunFam" id="3.40.50.300:FF:000133">
    <property type="entry name" value="Spermidine/putrescine import ATP-binding protein PotA"/>
    <property type="match status" value="1"/>
</dbReference>
<dbReference type="GO" id="GO:0022857">
    <property type="term" value="F:transmembrane transporter activity"/>
    <property type="evidence" value="ECO:0007669"/>
    <property type="project" value="InterPro"/>
</dbReference>
<dbReference type="InterPro" id="IPR003439">
    <property type="entry name" value="ABC_transporter-like_ATP-bd"/>
</dbReference>
<dbReference type="Gene3D" id="2.40.50.100">
    <property type="match status" value="1"/>
</dbReference>
<evidence type="ECO:0000259" key="4">
    <source>
        <dbReference type="PROSITE" id="PS50893"/>
    </source>
</evidence>